<keyword evidence="1" id="KW-1133">Transmembrane helix</keyword>
<evidence type="ECO:0000313" key="3">
    <source>
        <dbReference type="Proteomes" id="UP000005709"/>
    </source>
</evidence>
<evidence type="ECO:0000256" key="1">
    <source>
        <dbReference type="SAM" id="Phobius"/>
    </source>
</evidence>
<feature type="transmembrane region" description="Helical" evidence="1">
    <location>
        <begin position="6"/>
        <end position="24"/>
    </location>
</feature>
<accession>C8PFE1</accession>
<gene>
    <name evidence="2" type="ORF">CAMGR0001_2312</name>
</gene>
<keyword evidence="1" id="KW-0472">Membrane</keyword>
<dbReference type="Proteomes" id="UP000005709">
    <property type="component" value="Unassembled WGS sequence"/>
</dbReference>
<organism evidence="2 3">
    <name type="scientific">Campylobacter gracilis RM3268</name>
    <dbReference type="NCBI Taxonomy" id="553220"/>
    <lineage>
        <taxon>Bacteria</taxon>
        <taxon>Pseudomonadati</taxon>
        <taxon>Campylobacterota</taxon>
        <taxon>Epsilonproteobacteria</taxon>
        <taxon>Campylobacterales</taxon>
        <taxon>Campylobacteraceae</taxon>
        <taxon>Campylobacter</taxon>
    </lineage>
</organism>
<protein>
    <submittedName>
        <fullName evidence="2">Uncharacterized protein</fullName>
    </submittedName>
</protein>
<keyword evidence="1" id="KW-0812">Transmembrane</keyword>
<evidence type="ECO:0000313" key="2">
    <source>
        <dbReference type="EMBL" id="EEV18462.1"/>
    </source>
</evidence>
<dbReference type="EMBL" id="ACYG01000012">
    <property type="protein sequence ID" value="EEV18462.1"/>
    <property type="molecule type" value="Genomic_DNA"/>
</dbReference>
<name>C8PFE1_9BACT</name>
<dbReference type="AlphaFoldDB" id="C8PFE1"/>
<comment type="caution">
    <text evidence="2">The sequence shown here is derived from an EMBL/GenBank/DDBJ whole genome shotgun (WGS) entry which is preliminary data.</text>
</comment>
<keyword evidence="3" id="KW-1185">Reference proteome</keyword>
<proteinExistence type="predicted"/>
<sequence>MKFFLIIISIFLYIYIVLSVLSFSPCDINDMLRRNYNRMEQKCRLKLIRRANNGNSGAHRRLFYFYESYFLDRYCVDKKAQQELDKEELNFIKKFHSGNLDLCTNNGFIVGLLKKCVLKEGNFTLCTKRIGKEKEINMDEVIHLYYTDKKPKE</sequence>
<reference evidence="2 3" key="1">
    <citation type="submission" date="2009-07" db="EMBL/GenBank/DDBJ databases">
        <authorList>
            <person name="Madupu R."/>
            <person name="Sebastian Y."/>
            <person name="Durkin A.S."/>
            <person name="Torralba M."/>
            <person name="Methe B."/>
            <person name="Sutton G.G."/>
            <person name="Strausberg R.L."/>
            <person name="Nelson K.E."/>
        </authorList>
    </citation>
    <scope>NUCLEOTIDE SEQUENCE [LARGE SCALE GENOMIC DNA]</scope>
    <source>
        <strain evidence="2 3">RM3268</strain>
    </source>
</reference>
<dbReference type="RefSeq" id="WP_005869945.1">
    <property type="nucleotide sequence ID" value="NZ_ACYG01000012.1"/>
</dbReference>